<dbReference type="Proteomes" id="UP000277498">
    <property type="component" value="Unassembled WGS sequence"/>
</dbReference>
<dbReference type="AlphaFoldDB" id="A0A3P5XPH4"/>
<evidence type="ECO:0000313" key="2">
    <source>
        <dbReference type="Proteomes" id="UP000277498"/>
    </source>
</evidence>
<name>A0A3P5XPH4_9RHOB</name>
<reference evidence="1 2" key="1">
    <citation type="submission" date="2018-11" db="EMBL/GenBank/DDBJ databases">
        <authorList>
            <person name="Criscuolo A."/>
        </authorList>
    </citation>
    <scope>NUCLEOTIDE SEQUENCE [LARGE SCALE GENOMIC DNA]</scope>
    <source>
        <strain evidence="1">ACIP111625</strain>
    </source>
</reference>
<evidence type="ECO:0000313" key="1">
    <source>
        <dbReference type="EMBL" id="VDC30674.1"/>
    </source>
</evidence>
<gene>
    <name evidence="1" type="ORF">XINFAN_02633</name>
</gene>
<dbReference type="OrthoDB" id="7764972at2"/>
<accession>A0A3P5XPH4</accession>
<keyword evidence="2" id="KW-1185">Reference proteome</keyword>
<protein>
    <submittedName>
        <fullName evidence="1">Uncharacterized protein</fullName>
    </submittedName>
</protein>
<sequence length="199" mass="22430">MSDLPHREALPPTNEPLRIAVRRLRWFRSAFARYAAACGAGLGCGFMIDEPRLARAFANWLKAIEVQRPKDKSERRDFFEFAAGLMLRELIAEMPLAATCAPGRADPASAAAFWPEGYVCTLFCLTVHAAALEEEFHASPDLGPHISSDIADLRQWWSLRENAHHDRSFPAGFLQMLLGHQPNWSMPDVFRARLEREIG</sequence>
<dbReference type="EMBL" id="UXAW01000081">
    <property type="protein sequence ID" value="VDC30674.1"/>
    <property type="molecule type" value="Genomic_DNA"/>
</dbReference>
<dbReference type="RefSeq" id="WP_124087367.1">
    <property type="nucleotide sequence ID" value="NZ_UXAW01000081.1"/>
</dbReference>
<organism evidence="1 2">
    <name type="scientific">Pseudogemmobacter humi</name>
    <dbReference type="NCBI Taxonomy" id="2483812"/>
    <lineage>
        <taxon>Bacteria</taxon>
        <taxon>Pseudomonadati</taxon>
        <taxon>Pseudomonadota</taxon>
        <taxon>Alphaproteobacteria</taxon>
        <taxon>Rhodobacterales</taxon>
        <taxon>Paracoccaceae</taxon>
        <taxon>Pseudogemmobacter</taxon>
    </lineage>
</organism>
<proteinExistence type="predicted"/>